<dbReference type="AlphaFoldDB" id="T1FJS0"/>
<dbReference type="Proteomes" id="UP000015101">
    <property type="component" value="Unassembled WGS sequence"/>
</dbReference>
<dbReference type="PROSITE" id="PS50888">
    <property type="entry name" value="BHLH"/>
    <property type="match status" value="1"/>
</dbReference>
<keyword evidence="5" id="KW-1185">Reference proteome</keyword>
<reference evidence="4" key="3">
    <citation type="submission" date="2015-06" db="UniProtKB">
        <authorList>
            <consortium name="EnsemblMetazoa"/>
        </authorList>
    </citation>
    <scope>IDENTIFICATION</scope>
</reference>
<feature type="compositionally biased region" description="Low complexity" evidence="1">
    <location>
        <begin position="165"/>
        <end position="176"/>
    </location>
</feature>
<organism evidence="4 5">
    <name type="scientific">Helobdella robusta</name>
    <name type="common">Californian leech</name>
    <dbReference type="NCBI Taxonomy" id="6412"/>
    <lineage>
        <taxon>Eukaryota</taxon>
        <taxon>Metazoa</taxon>
        <taxon>Spiralia</taxon>
        <taxon>Lophotrochozoa</taxon>
        <taxon>Annelida</taxon>
        <taxon>Clitellata</taxon>
        <taxon>Hirudinea</taxon>
        <taxon>Rhynchobdellida</taxon>
        <taxon>Glossiphoniidae</taxon>
        <taxon>Helobdella</taxon>
    </lineage>
</organism>
<feature type="compositionally biased region" description="Basic residues" evidence="1">
    <location>
        <begin position="58"/>
        <end position="67"/>
    </location>
</feature>
<evidence type="ECO:0000256" key="1">
    <source>
        <dbReference type="SAM" id="MobiDB-lite"/>
    </source>
</evidence>
<accession>T1FJS0</accession>
<dbReference type="Gene3D" id="4.10.280.10">
    <property type="entry name" value="Helix-loop-helix DNA-binding domain"/>
    <property type="match status" value="1"/>
</dbReference>
<dbReference type="EnsemblMetazoa" id="HelroT183515">
    <property type="protein sequence ID" value="HelroP183515"/>
    <property type="gene ID" value="HelroG183515"/>
</dbReference>
<dbReference type="SUPFAM" id="SSF47459">
    <property type="entry name" value="HLH, helix-loop-helix DNA-binding domain"/>
    <property type="match status" value="1"/>
</dbReference>
<dbReference type="InterPro" id="IPR036638">
    <property type="entry name" value="HLH_DNA-bd_sf"/>
</dbReference>
<evidence type="ECO:0000313" key="5">
    <source>
        <dbReference type="Proteomes" id="UP000015101"/>
    </source>
</evidence>
<gene>
    <name evidence="4" type="primary">20209069</name>
    <name evidence="3" type="ORF">HELRODRAFT_183515</name>
</gene>
<dbReference type="CTD" id="20209069"/>
<feature type="compositionally biased region" description="Basic and acidic residues" evidence="1">
    <location>
        <begin position="68"/>
        <end position="84"/>
    </location>
</feature>
<dbReference type="GeneID" id="20209069"/>
<dbReference type="RefSeq" id="XP_009010791.1">
    <property type="nucleotide sequence ID" value="XM_009012543.1"/>
</dbReference>
<feature type="region of interest" description="Disordered" evidence="1">
    <location>
        <begin position="37"/>
        <end position="87"/>
    </location>
</feature>
<sequence>MCKSFPDFVSLLLDAAATVDKNEEHCYAVRTTASTAQQTNVFNNNHNNSNNNNESSNKRYRNRSRNVKKQDSLRKKHNDMEKSRRANHKNLFLDLKLTLPPSLRSCRMSQIKTLNESHEQYLRLANEYEVERRKHFEYSSKLQMITRSHSRSSVESCADSGHYSCKSSSSSFSSSSPTALRDLDDNDVSSVDNDVTTNDDDVVAAIGDEVDDDSDSIIIDVM</sequence>
<dbReference type="HOGENOM" id="CLU_1246556_0_0_1"/>
<evidence type="ECO:0000313" key="4">
    <source>
        <dbReference type="EnsemblMetazoa" id="HelroP183515"/>
    </source>
</evidence>
<feature type="compositionally biased region" description="Low complexity" evidence="1">
    <location>
        <begin position="40"/>
        <end position="55"/>
    </location>
</feature>
<proteinExistence type="predicted"/>
<dbReference type="InParanoid" id="T1FJS0"/>
<name>T1FJS0_HELRO</name>
<dbReference type="EMBL" id="AMQM01008820">
    <property type="status" value="NOT_ANNOTATED_CDS"/>
    <property type="molecule type" value="Genomic_DNA"/>
</dbReference>
<feature type="domain" description="BHLH" evidence="2">
    <location>
        <begin position="72"/>
        <end position="124"/>
    </location>
</feature>
<dbReference type="GO" id="GO:0046983">
    <property type="term" value="F:protein dimerization activity"/>
    <property type="evidence" value="ECO:0007669"/>
    <property type="project" value="InterPro"/>
</dbReference>
<dbReference type="EMBL" id="AMQM01008821">
    <property type="status" value="NOT_ANNOTATED_CDS"/>
    <property type="molecule type" value="Genomic_DNA"/>
</dbReference>
<dbReference type="InterPro" id="IPR011598">
    <property type="entry name" value="bHLH_dom"/>
</dbReference>
<evidence type="ECO:0000259" key="2">
    <source>
        <dbReference type="PROSITE" id="PS50888"/>
    </source>
</evidence>
<dbReference type="Pfam" id="PF00010">
    <property type="entry name" value="HLH"/>
    <property type="match status" value="1"/>
</dbReference>
<reference evidence="5" key="1">
    <citation type="submission" date="2012-12" db="EMBL/GenBank/DDBJ databases">
        <authorList>
            <person name="Hellsten U."/>
            <person name="Grimwood J."/>
            <person name="Chapman J.A."/>
            <person name="Shapiro H."/>
            <person name="Aerts A."/>
            <person name="Otillar R.P."/>
            <person name="Terry A.Y."/>
            <person name="Boore J.L."/>
            <person name="Simakov O."/>
            <person name="Marletaz F."/>
            <person name="Cho S.-J."/>
            <person name="Edsinger-Gonzales E."/>
            <person name="Havlak P."/>
            <person name="Kuo D.-H."/>
            <person name="Larsson T."/>
            <person name="Lv J."/>
            <person name="Arendt D."/>
            <person name="Savage R."/>
            <person name="Osoegawa K."/>
            <person name="de Jong P."/>
            <person name="Lindberg D.R."/>
            <person name="Seaver E.C."/>
            <person name="Weisblat D.A."/>
            <person name="Putnam N.H."/>
            <person name="Grigoriev I.V."/>
            <person name="Rokhsar D.S."/>
        </authorList>
    </citation>
    <scope>NUCLEOTIDE SEQUENCE</scope>
</reference>
<dbReference type="KEGG" id="hro:HELRODRAFT_183515"/>
<feature type="region of interest" description="Disordered" evidence="1">
    <location>
        <begin position="165"/>
        <end position="196"/>
    </location>
</feature>
<reference evidence="3 5" key="2">
    <citation type="journal article" date="2013" name="Nature">
        <title>Insights into bilaterian evolution from three spiralian genomes.</title>
        <authorList>
            <person name="Simakov O."/>
            <person name="Marletaz F."/>
            <person name="Cho S.J."/>
            <person name="Edsinger-Gonzales E."/>
            <person name="Havlak P."/>
            <person name="Hellsten U."/>
            <person name="Kuo D.H."/>
            <person name="Larsson T."/>
            <person name="Lv J."/>
            <person name="Arendt D."/>
            <person name="Savage R."/>
            <person name="Osoegawa K."/>
            <person name="de Jong P."/>
            <person name="Grimwood J."/>
            <person name="Chapman J.A."/>
            <person name="Shapiro H."/>
            <person name="Aerts A."/>
            <person name="Otillar R.P."/>
            <person name="Terry A.Y."/>
            <person name="Boore J.L."/>
            <person name="Grigoriev I.V."/>
            <person name="Lindberg D.R."/>
            <person name="Seaver E.C."/>
            <person name="Weisblat D.A."/>
            <person name="Putnam N.H."/>
            <person name="Rokhsar D.S."/>
        </authorList>
    </citation>
    <scope>NUCLEOTIDE SEQUENCE</scope>
</reference>
<evidence type="ECO:0000313" key="3">
    <source>
        <dbReference type="EMBL" id="ESO11128.1"/>
    </source>
</evidence>
<protein>
    <recommendedName>
        <fullName evidence="2">BHLH domain-containing protein</fullName>
    </recommendedName>
</protein>
<dbReference type="EMBL" id="KB095853">
    <property type="protein sequence ID" value="ESO11128.1"/>
    <property type="molecule type" value="Genomic_DNA"/>
</dbReference>